<dbReference type="RefSeq" id="WP_005552242.1">
    <property type="nucleotide sequence ID" value="NZ_JAMDLX010000005.1"/>
</dbReference>
<reference evidence="1 2" key="1">
    <citation type="submission" date="2022-05" db="EMBL/GenBank/DDBJ databases">
        <title>Genome Sequencing of Bee-Associated Microbes.</title>
        <authorList>
            <person name="Dunlap C."/>
        </authorList>
    </citation>
    <scope>NUCLEOTIDE SEQUENCE [LARGE SCALE GENOMIC DNA]</scope>
    <source>
        <strain evidence="1 2">NRRL B-04010</strain>
    </source>
</reference>
<accession>A0ABT4H7P9</accession>
<proteinExistence type="predicted"/>
<sequence>MADGRVELQGVDEMLRTIRVRMGNGAERLVNKGLRGAGEIIADAQREKVAVSDRETQHIRDDIRVSGVRRVDGVKFVLIGQSKKTSWRSHLLEFGTKKTTAQPYIYPAFVEEKDTAKQYMIQEFQKGVRDG</sequence>
<dbReference type="Proteomes" id="UP001527181">
    <property type="component" value="Unassembled WGS sequence"/>
</dbReference>
<dbReference type="GeneID" id="94492266"/>
<organism evidence="1 2">
    <name type="scientific">Paenibacillus alvei</name>
    <name type="common">Bacillus alvei</name>
    <dbReference type="NCBI Taxonomy" id="44250"/>
    <lineage>
        <taxon>Bacteria</taxon>
        <taxon>Bacillati</taxon>
        <taxon>Bacillota</taxon>
        <taxon>Bacilli</taxon>
        <taxon>Bacillales</taxon>
        <taxon>Paenibacillaceae</taxon>
        <taxon>Paenibacillus</taxon>
    </lineage>
</organism>
<dbReference type="EMBL" id="JAMDNP010000148">
    <property type="protein sequence ID" value="MCY9765017.1"/>
    <property type="molecule type" value="Genomic_DNA"/>
</dbReference>
<evidence type="ECO:0000313" key="2">
    <source>
        <dbReference type="Proteomes" id="UP001527181"/>
    </source>
</evidence>
<dbReference type="Pfam" id="PF04883">
    <property type="entry name" value="HK97-gp10_like"/>
    <property type="match status" value="1"/>
</dbReference>
<protein>
    <submittedName>
        <fullName evidence="1">HK97 gp10 family phage protein</fullName>
    </submittedName>
</protein>
<comment type="caution">
    <text evidence="1">The sequence shown here is derived from an EMBL/GenBank/DDBJ whole genome shotgun (WGS) entry which is preliminary data.</text>
</comment>
<evidence type="ECO:0000313" key="1">
    <source>
        <dbReference type="EMBL" id="MCY9765017.1"/>
    </source>
</evidence>
<dbReference type="InterPro" id="IPR010064">
    <property type="entry name" value="HK97-gp10_tail"/>
</dbReference>
<name>A0ABT4H7P9_PAEAL</name>
<dbReference type="NCBIfam" id="TIGR01725">
    <property type="entry name" value="phge_HK97_gp10"/>
    <property type="match status" value="1"/>
</dbReference>
<keyword evidence="2" id="KW-1185">Reference proteome</keyword>
<gene>
    <name evidence="1" type="ORF">M5X12_31460</name>
</gene>